<gene>
    <name evidence="2" type="ORF">LQG66_20190</name>
</gene>
<dbReference type="InterPro" id="IPR050931">
    <property type="entry name" value="Mito_Protein_Transport_Metaxin"/>
</dbReference>
<protein>
    <submittedName>
        <fullName evidence="2">Glutathione S-transferase family protein</fullName>
    </submittedName>
</protein>
<evidence type="ECO:0000313" key="2">
    <source>
        <dbReference type="EMBL" id="UFZ01643.1"/>
    </source>
</evidence>
<dbReference type="InterPro" id="IPR036249">
    <property type="entry name" value="Thioredoxin-like_sf"/>
</dbReference>
<sequence>MANQPTEVYRIFGAEMSPYSVKVRSYLRYKGLPHHWILRNAESEAEYARHANLPIIPLVVTPDDAPLQDSTPIIDALEHEHPQPSIHPGDVLTSFISALIEEFGDEWGNKWMFHYRWARDLDQRASAGRIARIRAPKASEAEFAAVVEKVRARMVERLWYVGSNETNAPQIEEGFIEMLGLLERHLATRPYLFGGRPAYGDFGLWGQFYELWTDPTAGALIEGSAPHVLAWIQRMLWPRVEGEFELWSELSLTLMPILSRQVGALFMPWTLANEKALAEHRDTFSVTLGDAVWTQEPQKYHARSLALLRGKYAFLHDRSRLDLVLDQIGCLAGLQPRLEASSKIRDAP</sequence>
<feature type="domain" description="GST N-terminal" evidence="1">
    <location>
        <begin position="17"/>
        <end position="79"/>
    </location>
</feature>
<proteinExistence type="predicted"/>
<dbReference type="InterPro" id="IPR004045">
    <property type="entry name" value="Glutathione_S-Trfase_N"/>
</dbReference>
<dbReference type="CDD" id="cd00570">
    <property type="entry name" value="GST_N_family"/>
    <property type="match status" value="1"/>
</dbReference>
<dbReference type="InterPro" id="IPR036282">
    <property type="entry name" value="Glutathione-S-Trfase_C_sf"/>
</dbReference>
<accession>A0ABY3R2X0</accession>
<dbReference type="RefSeq" id="WP_231317438.1">
    <property type="nucleotide sequence ID" value="NZ_CP088156.1"/>
</dbReference>
<reference evidence="2" key="1">
    <citation type="journal article" date="2024" name="Antonie Van Leeuwenhoek">
        <title>Bradyrhizobium ontarionense sp. nov., a novel bacterial symbiont isolated from Aeschynomene indica (Indian jointvetch), harbours photosynthesis, nitrogen fixation and nitrous oxide (N2O) reductase genes.</title>
        <authorList>
            <person name="Bromfield E.S.P."/>
            <person name="Cloutier S."/>
        </authorList>
    </citation>
    <scope>NUCLEOTIDE SEQUENCE</scope>
    <source>
        <strain evidence="2">A19</strain>
    </source>
</reference>
<name>A0ABY3R2X0_9BRAD</name>
<dbReference type="Gene3D" id="3.40.30.10">
    <property type="entry name" value="Glutaredoxin"/>
    <property type="match status" value="1"/>
</dbReference>
<evidence type="ECO:0000313" key="3">
    <source>
        <dbReference type="Proteomes" id="UP001431010"/>
    </source>
</evidence>
<organism evidence="2 3">
    <name type="scientific">Bradyrhizobium ontarionense</name>
    <dbReference type="NCBI Taxonomy" id="2898149"/>
    <lineage>
        <taxon>Bacteria</taxon>
        <taxon>Pseudomonadati</taxon>
        <taxon>Pseudomonadota</taxon>
        <taxon>Alphaproteobacteria</taxon>
        <taxon>Hyphomicrobiales</taxon>
        <taxon>Nitrobacteraceae</taxon>
        <taxon>Bradyrhizobium</taxon>
    </lineage>
</organism>
<dbReference type="SUPFAM" id="SSF52833">
    <property type="entry name" value="Thioredoxin-like"/>
    <property type="match status" value="1"/>
</dbReference>
<dbReference type="Pfam" id="PF13410">
    <property type="entry name" value="GST_C_2"/>
    <property type="match status" value="1"/>
</dbReference>
<dbReference type="Pfam" id="PF13409">
    <property type="entry name" value="GST_N_2"/>
    <property type="match status" value="1"/>
</dbReference>
<dbReference type="Gene3D" id="1.20.1050.10">
    <property type="match status" value="2"/>
</dbReference>
<keyword evidence="3" id="KW-1185">Reference proteome</keyword>
<dbReference type="SUPFAM" id="SSF47616">
    <property type="entry name" value="GST C-terminal domain-like"/>
    <property type="match status" value="1"/>
</dbReference>
<dbReference type="Proteomes" id="UP001431010">
    <property type="component" value="Chromosome"/>
</dbReference>
<dbReference type="PANTHER" id="PTHR12289:SF67">
    <property type="match status" value="1"/>
</dbReference>
<dbReference type="CDD" id="cd00299">
    <property type="entry name" value="GST_C_family"/>
    <property type="match status" value="1"/>
</dbReference>
<dbReference type="EMBL" id="CP088156">
    <property type="protein sequence ID" value="UFZ01643.1"/>
    <property type="molecule type" value="Genomic_DNA"/>
</dbReference>
<evidence type="ECO:0000259" key="1">
    <source>
        <dbReference type="Pfam" id="PF13409"/>
    </source>
</evidence>
<dbReference type="PANTHER" id="PTHR12289">
    <property type="entry name" value="METAXIN RELATED"/>
    <property type="match status" value="1"/>
</dbReference>